<gene>
    <name evidence="1" type="ORF">P691DRAFT_802114</name>
</gene>
<evidence type="ECO:0008006" key="3">
    <source>
        <dbReference type="Google" id="ProtNLM"/>
    </source>
</evidence>
<comment type="caution">
    <text evidence="1">The sequence shown here is derived from an EMBL/GenBank/DDBJ whole genome shotgun (WGS) entry which is preliminary data.</text>
</comment>
<organism evidence="1 2">
    <name type="scientific">Macrolepiota fuliginosa MF-IS2</name>
    <dbReference type="NCBI Taxonomy" id="1400762"/>
    <lineage>
        <taxon>Eukaryota</taxon>
        <taxon>Fungi</taxon>
        <taxon>Dikarya</taxon>
        <taxon>Basidiomycota</taxon>
        <taxon>Agaricomycotina</taxon>
        <taxon>Agaricomycetes</taxon>
        <taxon>Agaricomycetidae</taxon>
        <taxon>Agaricales</taxon>
        <taxon>Agaricineae</taxon>
        <taxon>Agaricaceae</taxon>
        <taxon>Macrolepiota</taxon>
    </lineage>
</organism>
<sequence length="59" mass="6368">MDSFGEIEIFLSTLDLSVPTSRMETAPKLYDAESGGGGSILIDMERYESSQATSFCVIA</sequence>
<dbReference type="EMBL" id="MU151191">
    <property type="protein sequence ID" value="KAF9447630.1"/>
    <property type="molecule type" value="Genomic_DNA"/>
</dbReference>
<protein>
    <recommendedName>
        <fullName evidence="3">Pheromone</fullName>
    </recommendedName>
</protein>
<evidence type="ECO:0000313" key="1">
    <source>
        <dbReference type="EMBL" id="KAF9447630.1"/>
    </source>
</evidence>
<dbReference type="AlphaFoldDB" id="A0A9P5XBG9"/>
<evidence type="ECO:0000313" key="2">
    <source>
        <dbReference type="Proteomes" id="UP000807342"/>
    </source>
</evidence>
<proteinExistence type="predicted"/>
<accession>A0A9P5XBG9</accession>
<name>A0A9P5XBG9_9AGAR</name>
<reference evidence="1" key="1">
    <citation type="submission" date="2020-11" db="EMBL/GenBank/DDBJ databases">
        <authorList>
            <consortium name="DOE Joint Genome Institute"/>
            <person name="Ahrendt S."/>
            <person name="Riley R."/>
            <person name="Andreopoulos W."/>
            <person name="Labutti K."/>
            <person name="Pangilinan J."/>
            <person name="Ruiz-Duenas F.J."/>
            <person name="Barrasa J.M."/>
            <person name="Sanchez-Garcia M."/>
            <person name="Camarero S."/>
            <person name="Miyauchi S."/>
            <person name="Serrano A."/>
            <person name="Linde D."/>
            <person name="Babiker R."/>
            <person name="Drula E."/>
            <person name="Ayuso-Fernandez I."/>
            <person name="Pacheco R."/>
            <person name="Padilla G."/>
            <person name="Ferreira P."/>
            <person name="Barriuso J."/>
            <person name="Kellner H."/>
            <person name="Castanera R."/>
            <person name="Alfaro M."/>
            <person name="Ramirez L."/>
            <person name="Pisabarro A.G."/>
            <person name="Kuo A."/>
            <person name="Tritt A."/>
            <person name="Lipzen A."/>
            <person name="He G."/>
            <person name="Yan M."/>
            <person name="Ng V."/>
            <person name="Cullen D."/>
            <person name="Martin F."/>
            <person name="Rosso M.-N."/>
            <person name="Henrissat B."/>
            <person name="Hibbett D."/>
            <person name="Martinez A.T."/>
            <person name="Grigoriev I.V."/>
        </authorList>
    </citation>
    <scope>NUCLEOTIDE SEQUENCE</scope>
    <source>
        <strain evidence="1">MF-IS2</strain>
    </source>
</reference>
<dbReference type="Proteomes" id="UP000807342">
    <property type="component" value="Unassembled WGS sequence"/>
</dbReference>
<keyword evidence="2" id="KW-1185">Reference proteome</keyword>